<feature type="compositionally biased region" description="Polar residues" evidence="1">
    <location>
        <begin position="1"/>
        <end position="10"/>
    </location>
</feature>
<accession>A0AAP0LR67</accession>
<organism evidence="2 3">
    <name type="scientific">Citrus x changshan-huyou</name>
    <dbReference type="NCBI Taxonomy" id="2935761"/>
    <lineage>
        <taxon>Eukaryota</taxon>
        <taxon>Viridiplantae</taxon>
        <taxon>Streptophyta</taxon>
        <taxon>Embryophyta</taxon>
        <taxon>Tracheophyta</taxon>
        <taxon>Spermatophyta</taxon>
        <taxon>Magnoliopsida</taxon>
        <taxon>eudicotyledons</taxon>
        <taxon>Gunneridae</taxon>
        <taxon>Pentapetalae</taxon>
        <taxon>rosids</taxon>
        <taxon>malvids</taxon>
        <taxon>Sapindales</taxon>
        <taxon>Rutaceae</taxon>
        <taxon>Aurantioideae</taxon>
        <taxon>Citrus</taxon>
    </lineage>
</organism>
<evidence type="ECO:0000313" key="3">
    <source>
        <dbReference type="Proteomes" id="UP001428341"/>
    </source>
</evidence>
<reference evidence="2 3" key="1">
    <citation type="submission" date="2024-05" db="EMBL/GenBank/DDBJ databases">
        <title>Haplotype-resolved chromosome-level genome assembly of Huyou (Citrus changshanensis).</title>
        <authorList>
            <person name="Miao C."/>
            <person name="Chen W."/>
            <person name="Wu Y."/>
            <person name="Wang L."/>
            <person name="Zhao S."/>
            <person name="Grierson D."/>
            <person name="Xu C."/>
            <person name="Chen K."/>
        </authorList>
    </citation>
    <scope>NUCLEOTIDE SEQUENCE [LARGE SCALE GENOMIC DNA]</scope>
    <source>
        <strain evidence="2">01-14</strain>
        <tissue evidence="2">Leaf</tissue>
    </source>
</reference>
<evidence type="ECO:0000313" key="2">
    <source>
        <dbReference type="EMBL" id="KAK9183024.1"/>
    </source>
</evidence>
<protein>
    <submittedName>
        <fullName evidence="2">Uncharacterized protein</fullName>
    </submittedName>
</protein>
<name>A0AAP0LR67_9ROSI</name>
<keyword evidence="3" id="KW-1185">Reference proteome</keyword>
<proteinExistence type="predicted"/>
<comment type="caution">
    <text evidence="2">The sequence shown here is derived from an EMBL/GenBank/DDBJ whole genome shotgun (WGS) entry which is preliminary data.</text>
</comment>
<dbReference type="EMBL" id="JBCGBO010000024">
    <property type="protein sequence ID" value="KAK9183024.1"/>
    <property type="molecule type" value="Genomic_DNA"/>
</dbReference>
<gene>
    <name evidence="2" type="ORF">WN944_026173</name>
</gene>
<sequence>MMKSMDTQSTRHQKNEGKYRPSHIVFIRSGTRLQRKILFTIEQESLICSIHQNPSIFHRIREGDTALLLNNF</sequence>
<dbReference type="Proteomes" id="UP001428341">
    <property type="component" value="Unassembled WGS sequence"/>
</dbReference>
<feature type="region of interest" description="Disordered" evidence="1">
    <location>
        <begin position="1"/>
        <end position="21"/>
    </location>
</feature>
<evidence type="ECO:0000256" key="1">
    <source>
        <dbReference type="SAM" id="MobiDB-lite"/>
    </source>
</evidence>
<dbReference type="AlphaFoldDB" id="A0AAP0LR67"/>